<keyword evidence="11" id="KW-1185">Reference proteome</keyword>
<dbReference type="PROSITE" id="PS50890">
    <property type="entry name" value="PUA"/>
    <property type="match status" value="1"/>
</dbReference>
<dbReference type="EMBL" id="SHLI01000001">
    <property type="protein sequence ID" value="RZU97934.1"/>
    <property type="molecule type" value="Genomic_DNA"/>
</dbReference>
<feature type="binding site" evidence="8">
    <location>
        <position position="15"/>
    </location>
    <ligand>
        <name>ATP</name>
        <dbReference type="ChEBI" id="CHEBI:30616"/>
    </ligand>
</feature>
<dbReference type="Pfam" id="PF00696">
    <property type="entry name" value="AA_kinase"/>
    <property type="match status" value="1"/>
</dbReference>
<keyword evidence="1 8" id="KW-0963">Cytoplasm</keyword>
<evidence type="ECO:0000256" key="8">
    <source>
        <dbReference type="HAMAP-Rule" id="MF_00456"/>
    </source>
</evidence>
<keyword evidence="3 8" id="KW-0641">Proline biosynthesis</keyword>
<keyword evidence="2 8" id="KW-0028">Amino-acid biosynthesis</keyword>
<gene>
    <name evidence="8" type="primary">proB</name>
    <name evidence="10" type="ORF">EV698_0169</name>
</gene>
<dbReference type="InterPro" id="IPR019797">
    <property type="entry name" value="Glutamate_5-kinase_CS"/>
</dbReference>
<comment type="caution">
    <text evidence="10">The sequence shown here is derived from an EMBL/GenBank/DDBJ whole genome shotgun (WGS) entry which is preliminary data.</text>
</comment>
<dbReference type="Gene3D" id="3.40.1160.10">
    <property type="entry name" value="Acetylglutamate kinase-like"/>
    <property type="match status" value="2"/>
</dbReference>
<dbReference type="Proteomes" id="UP000292298">
    <property type="component" value="Unassembled WGS sequence"/>
</dbReference>
<dbReference type="NCBIfam" id="TIGR01027">
    <property type="entry name" value="proB"/>
    <property type="match status" value="1"/>
</dbReference>
<dbReference type="UniPathway" id="UPA00098">
    <property type="reaction ID" value="UER00359"/>
</dbReference>
<accession>A0A4Q8CYA9</accession>
<protein>
    <recommendedName>
        <fullName evidence="8">Glutamate 5-kinase</fullName>
        <ecNumber evidence="8">2.7.2.11</ecNumber>
    </recommendedName>
    <alternativeName>
        <fullName evidence="8">Gamma-glutamyl kinase</fullName>
        <shortName evidence="8">GK</shortName>
    </alternativeName>
</protein>
<feature type="binding site" evidence="8">
    <location>
        <position position="55"/>
    </location>
    <ligand>
        <name>substrate</name>
    </ligand>
</feature>
<dbReference type="PRINTS" id="PR00474">
    <property type="entry name" value="GLU5KINASE"/>
</dbReference>
<dbReference type="AlphaFoldDB" id="A0A4Q8CYA9"/>
<dbReference type="GO" id="GO:0005524">
    <property type="term" value="F:ATP binding"/>
    <property type="evidence" value="ECO:0007669"/>
    <property type="project" value="UniProtKB-KW"/>
</dbReference>
<proteinExistence type="inferred from homology"/>
<dbReference type="SMART" id="SM00359">
    <property type="entry name" value="PUA"/>
    <property type="match status" value="1"/>
</dbReference>
<feature type="binding site" evidence="8">
    <location>
        <position position="142"/>
    </location>
    <ligand>
        <name>substrate</name>
    </ligand>
</feature>
<dbReference type="HAMAP" id="MF_00456">
    <property type="entry name" value="ProB"/>
    <property type="match status" value="1"/>
</dbReference>
<evidence type="ECO:0000256" key="6">
    <source>
        <dbReference type="ARBA" id="ARBA00022777"/>
    </source>
</evidence>
<dbReference type="GO" id="GO:0005829">
    <property type="term" value="C:cytosol"/>
    <property type="evidence" value="ECO:0007669"/>
    <property type="project" value="TreeGrafter"/>
</dbReference>
<dbReference type="GO" id="GO:0055129">
    <property type="term" value="P:L-proline biosynthetic process"/>
    <property type="evidence" value="ECO:0007669"/>
    <property type="project" value="UniProtKB-UniRule"/>
</dbReference>
<evidence type="ECO:0000256" key="2">
    <source>
        <dbReference type="ARBA" id="ARBA00022605"/>
    </source>
</evidence>
<dbReference type="PANTHER" id="PTHR43654">
    <property type="entry name" value="GLUTAMATE 5-KINASE"/>
    <property type="match status" value="1"/>
</dbReference>
<evidence type="ECO:0000259" key="9">
    <source>
        <dbReference type="SMART" id="SM00359"/>
    </source>
</evidence>
<dbReference type="PANTHER" id="PTHR43654:SF1">
    <property type="entry name" value="ISOPENTENYL PHOSPHATE KINASE"/>
    <property type="match status" value="1"/>
</dbReference>
<dbReference type="InterPro" id="IPR001057">
    <property type="entry name" value="Glu/AcGlu_kinase"/>
</dbReference>
<keyword evidence="6 8" id="KW-0418">Kinase</keyword>
<evidence type="ECO:0000256" key="7">
    <source>
        <dbReference type="ARBA" id="ARBA00022840"/>
    </source>
</evidence>
<dbReference type="Gene3D" id="2.30.130.10">
    <property type="entry name" value="PUA domain"/>
    <property type="match status" value="1"/>
</dbReference>
<feature type="binding site" evidence="8">
    <location>
        <begin position="216"/>
        <end position="222"/>
    </location>
    <ligand>
        <name>ATP</name>
        <dbReference type="ChEBI" id="CHEBI:30616"/>
    </ligand>
</feature>
<dbReference type="OrthoDB" id="9804434at2"/>
<dbReference type="CDD" id="cd04242">
    <property type="entry name" value="AAK_G5K_ProB"/>
    <property type="match status" value="1"/>
</dbReference>
<comment type="subcellular location">
    <subcellularLocation>
        <location evidence="8">Cytoplasm</location>
    </subcellularLocation>
</comment>
<dbReference type="GO" id="GO:0003723">
    <property type="term" value="F:RNA binding"/>
    <property type="evidence" value="ECO:0007669"/>
    <property type="project" value="InterPro"/>
</dbReference>
<evidence type="ECO:0000313" key="10">
    <source>
        <dbReference type="EMBL" id="RZU97934.1"/>
    </source>
</evidence>
<feature type="domain" description="PUA" evidence="9">
    <location>
        <begin position="282"/>
        <end position="365"/>
    </location>
</feature>
<feature type="binding site" evidence="8">
    <location>
        <begin position="174"/>
        <end position="175"/>
    </location>
    <ligand>
        <name>ATP</name>
        <dbReference type="ChEBI" id="CHEBI:30616"/>
    </ligand>
</feature>
<dbReference type="PROSITE" id="PS00902">
    <property type="entry name" value="GLUTAMATE_5_KINASE"/>
    <property type="match status" value="1"/>
</dbReference>
<dbReference type="InterPro" id="IPR036393">
    <property type="entry name" value="AceGlu_kinase-like_sf"/>
</dbReference>
<dbReference type="InterPro" id="IPR001048">
    <property type="entry name" value="Asp/Glu/Uridylate_kinase"/>
</dbReference>
<dbReference type="RefSeq" id="WP_130502288.1">
    <property type="nucleotide sequence ID" value="NZ_SHLI01000001.1"/>
</dbReference>
<keyword evidence="7 8" id="KW-0067">ATP-binding</keyword>
<dbReference type="InterPro" id="IPR015947">
    <property type="entry name" value="PUA-like_sf"/>
</dbReference>
<comment type="pathway">
    <text evidence="8">Amino-acid biosynthesis; L-proline biosynthesis; L-glutamate 5-semialdehyde from L-glutamate: step 1/2.</text>
</comment>
<comment type="similarity">
    <text evidence="8">Belongs to the glutamate 5-kinase family.</text>
</comment>
<name>A0A4Q8CYA9_9GAMM</name>
<evidence type="ECO:0000256" key="1">
    <source>
        <dbReference type="ARBA" id="ARBA00022490"/>
    </source>
</evidence>
<dbReference type="InterPro" id="IPR036974">
    <property type="entry name" value="PUA_sf"/>
</dbReference>
<comment type="function">
    <text evidence="8">Catalyzes the transfer of a phosphate group to glutamate to form L-glutamate 5-phosphate.</text>
</comment>
<keyword evidence="4 8" id="KW-0808">Transferase</keyword>
<dbReference type="InterPro" id="IPR041739">
    <property type="entry name" value="G5K_ProB"/>
</dbReference>
<sequence length="381" mass="41537">MSRTDPNRRSRWVIKVGSALVTDNGRGLDHERIGDWVRQIVAARAQGIDVVLVSSGSVAEGVRRLGWSRRPKALHQLQAAASVGQMGVVQAYETRFQRFDVRTGQILLTHEDLADRQRYLNARVTLRALLELGVVPVVNENDTIATDEIRFGDNDTLAALVTNLVEADQLVILTDQAGLFNADPRQDASARLIRHAAAEDEALERLCSDAPGVLGSGGMRTKVVAARRAARSGAMTRIASGREPDVLQRIAAGEAVGTCLEPSREPLVARKQWIAGQLQLRGRLWLDEGAVEVIRGYGRSLLPVGVTRAEGRFRRGEMVTCLDPTNREIARGLVNYDAAAVNHIAGQPTGRIESLLGYLAEPELIHRDNLVLTDPVPPGDD</sequence>
<dbReference type="SUPFAM" id="SSF88697">
    <property type="entry name" value="PUA domain-like"/>
    <property type="match status" value="1"/>
</dbReference>
<dbReference type="GO" id="GO:0004349">
    <property type="term" value="F:glutamate 5-kinase activity"/>
    <property type="evidence" value="ECO:0007669"/>
    <property type="project" value="UniProtKB-UniRule"/>
</dbReference>
<evidence type="ECO:0000256" key="4">
    <source>
        <dbReference type="ARBA" id="ARBA00022679"/>
    </source>
</evidence>
<reference evidence="10 11" key="1">
    <citation type="submission" date="2019-02" db="EMBL/GenBank/DDBJ databases">
        <title>Genomic Encyclopedia of Type Strains, Phase IV (KMG-IV): sequencing the most valuable type-strain genomes for metagenomic binning, comparative biology and taxonomic classification.</title>
        <authorList>
            <person name="Goeker M."/>
        </authorList>
    </citation>
    <scope>NUCLEOTIDE SEQUENCE [LARGE SCALE GENOMIC DNA]</scope>
    <source>
        <strain evidence="10 11">DSM 21056</strain>
    </source>
</reference>
<organism evidence="10 11">
    <name type="scientific">Spiribacter vilamensis</name>
    <dbReference type="NCBI Taxonomy" id="531306"/>
    <lineage>
        <taxon>Bacteria</taxon>
        <taxon>Pseudomonadati</taxon>
        <taxon>Pseudomonadota</taxon>
        <taxon>Gammaproteobacteria</taxon>
        <taxon>Chromatiales</taxon>
        <taxon>Ectothiorhodospiraceae</taxon>
        <taxon>Spiribacter</taxon>
    </lineage>
</organism>
<evidence type="ECO:0000256" key="3">
    <source>
        <dbReference type="ARBA" id="ARBA00022650"/>
    </source>
</evidence>
<dbReference type="InterPro" id="IPR011529">
    <property type="entry name" value="Glu_5kinase"/>
</dbReference>
<evidence type="ECO:0000313" key="11">
    <source>
        <dbReference type="Proteomes" id="UP000292298"/>
    </source>
</evidence>
<comment type="catalytic activity">
    <reaction evidence="8">
        <text>L-glutamate + ATP = L-glutamyl 5-phosphate + ADP</text>
        <dbReference type="Rhea" id="RHEA:14877"/>
        <dbReference type="ChEBI" id="CHEBI:29985"/>
        <dbReference type="ChEBI" id="CHEBI:30616"/>
        <dbReference type="ChEBI" id="CHEBI:58274"/>
        <dbReference type="ChEBI" id="CHEBI:456216"/>
        <dbReference type="EC" id="2.7.2.11"/>
    </reaction>
</comment>
<dbReference type="SUPFAM" id="SSF53633">
    <property type="entry name" value="Carbamate kinase-like"/>
    <property type="match status" value="1"/>
</dbReference>
<evidence type="ECO:0000256" key="5">
    <source>
        <dbReference type="ARBA" id="ARBA00022741"/>
    </source>
</evidence>
<feature type="binding site" evidence="8">
    <location>
        <position position="154"/>
    </location>
    <ligand>
        <name>substrate</name>
    </ligand>
</feature>
<dbReference type="Pfam" id="PF01472">
    <property type="entry name" value="PUA"/>
    <property type="match status" value="1"/>
</dbReference>
<dbReference type="InterPro" id="IPR002478">
    <property type="entry name" value="PUA"/>
</dbReference>
<dbReference type="CDD" id="cd21157">
    <property type="entry name" value="PUA_G5K"/>
    <property type="match status" value="1"/>
</dbReference>
<keyword evidence="5 8" id="KW-0547">Nucleotide-binding</keyword>
<dbReference type="EC" id="2.7.2.11" evidence="8"/>
<dbReference type="FunFam" id="3.40.1160.10:FF:000018">
    <property type="entry name" value="Glutamate 5-kinase"/>
    <property type="match status" value="1"/>
</dbReference>
<dbReference type="PIRSF" id="PIRSF000729">
    <property type="entry name" value="GK"/>
    <property type="match status" value="1"/>
</dbReference>
<dbReference type="InterPro" id="IPR005715">
    <property type="entry name" value="Glu_5kinase/COase_Synthase"/>
</dbReference>